<evidence type="ECO:0000313" key="3">
    <source>
        <dbReference type="Proteomes" id="UP000030786"/>
    </source>
</evidence>
<dbReference type="SMART" id="SM00228">
    <property type="entry name" value="PDZ"/>
    <property type="match status" value="1"/>
</dbReference>
<reference evidence="2 3" key="1">
    <citation type="journal article" date="2014" name="Environ. Microbiol.">
        <title>Contrasting genomic patterns and infection strategies of two co-existing Bacteroidetes podovirus genera.</title>
        <authorList>
            <person name="Holmfeldt K."/>
            <person name="Howard-Varona C."/>
            <person name="Solonenko N."/>
            <person name="Sullivan M.B."/>
        </authorList>
    </citation>
    <scope>NUCLEOTIDE SEQUENCE [LARGE SCALE GENOMIC DNA]</scope>
    <source>
        <strain evidence="2 3">18</strain>
    </source>
</reference>
<feature type="domain" description="PDZ" evidence="1">
    <location>
        <begin position="365"/>
        <end position="409"/>
    </location>
</feature>
<evidence type="ECO:0000259" key="1">
    <source>
        <dbReference type="PROSITE" id="PS50106"/>
    </source>
</evidence>
<protein>
    <submittedName>
        <fullName evidence="2">Aspartate aminotransferase</fullName>
    </submittedName>
</protein>
<name>A0AAU8RK76_9FLAO</name>
<sequence length="437" mass="49158">MLVLVLPFFCFSQKFQMEEGKRVQKMKFQLINNVIIIPVEVNGSSLSFILDSGVSTPILFNLTGQDSIQINDVTEVKIKGLGAAHSILALSSKGNAFRLRDIQNTQQDLFVVLDKDINFSTTFGIPIHGIIGYDLFRDFVVDINYGKQIIKFYDPEKYVPKLSKHHQVLPLDIHKKRAYIAAHVFFNDTIQTAVRLLVDTGSSDAIWLFEDQEKGIGVPLLNYEAFLGKGLNGEIFGKRTMVEGFRLGSSELHGAKVAFPKMETFNSINDLGDRNGSIGGEVLKRFNMVFNYPKGEIILKENSYFKKPFKYNMSGIELIHAGMRYVADQITDGKGVLKSEEKENSFGDVQILFEGTTRLSLVPEIVVSAIRIGSPAHEAGLQEGDLLLSVNGKSVHRYKLQEVLEFLNEREGKKIKLVIERANRDVQLSFVLKKLFK</sequence>
<dbReference type="Pfam" id="PF13650">
    <property type="entry name" value="Asp_protease_2"/>
    <property type="match status" value="1"/>
</dbReference>
<accession>A0AAU8RK76</accession>
<dbReference type="AlphaFoldDB" id="A0AAU8RK76"/>
<dbReference type="InterPro" id="IPR001478">
    <property type="entry name" value="PDZ"/>
</dbReference>
<dbReference type="KEGG" id="cbat:M666_08885"/>
<dbReference type="Proteomes" id="UP000030786">
    <property type="component" value="Chromosome"/>
</dbReference>
<dbReference type="EMBL" id="CP009976">
    <property type="protein sequence ID" value="AIZ43715.1"/>
    <property type="molecule type" value="Genomic_DNA"/>
</dbReference>
<dbReference type="GO" id="GO:0008483">
    <property type="term" value="F:transaminase activity"/>
    <property type="evidence" value="ECO:0007669"/>
    <property type="project" value="UniProtKB-KW"/>
</dbReference>
<organism evidence="2 3">
    <name type="scientific">Cellulophaga baltica 18</name>
    <dbReference type="NCBI Taxonomy" id="1348584"/>
    <lineage>
        <taxon>Bacteria</taxon>
        <taxon>Pseudomonadati</taxon>
        <taxon>Bacteroidota</taxon>
        <taxon>Flavobacteriia</taxon>
        <taxon>Flavobacteriales</taxon>
        <taxon>Flavobacteriaceae</taxon>
        <taxon>Cellulophaga</taxon>
    </lineage>
</organism>
<dbReference type="SUPFAM" id="SSF50156">
    <property type="entry name" value="PDZ domain-like"/>
    <property type="match status" value="1"/>
</dbReference>
<dbReference type="InterPro" id="IPR036034">
    <property type="entry name" value="PDZ_sf"/>
</dbReference>
<evidence type="ECO:0000313" key="2">
    <source>
        <dbReference type="EMBL" id="AIZ43715.1"/>
    </source>
</evidence>
<dbReference type="PROSITE" id="PS50106">
    <property type="entry name" value="PDZ"/>
    <property type="match status" value="1"/>
</dbReference>
<dbReference type="Pfam" id="PF17820">
    <property type="entry name" value="PDZ_6"/>
    <property type="match status" value="1"/>
</dbReference>
<dbReference type="Gene3D" id="2.30.42.10">
    <property type="match status" value="1"/>
</dbReference>
<gene>
    <name evidence="2" type="ORF">M666_08885</name>
</gene>
<keyword evidence="2" id="KW-0032">Aminotransferase</keyword>
<dbReference type="Gene3D" id="2.40.70.10">
    <property type="entry name" value="Acid Proteases"/>
    <property type="match status" value="2"/>
</dbReference>
<dbReference type="InterPro" id="IPR021109">
    <property type="entry name" value="Peptidase_aspartic_dom_sf"/>
</dbReference>
<dbReference type="InterPro" id="IPR041489">
    <property type="entry name" value="PDZ_6"/>
</dbReference>
<keyword evidence="2" id="KW-0808">Transferase</keyword>
<proteinExistence type="predicted"/>